<dbReference type="GO" id="GO:0042545">
    <property type="term" value="P:cell wall modification"/>
    <property type="evidence" value="ECO:0007669"/>
    <property type="project" value="UniProtKB-UniRule"/>
</dbReference>
<keyword evidence="5" id="KW-0732">Signal</keyword>
<dbReference type="PANTHER" id="PTHR31321">
    <property type="entry name" value="ACYL-COA THIOESTER HYDROLASE YBHC-RELATED"/>
    <property type="match status" value="1"/>
</dbReference>
<feature type="active site" evidence="4">
    <location>
        <position position="238"/>
    </location>
</feature>
<dbReference type="PROSITE" id="PS00503">
    <property type="entry name" value="PECTINESTERASE_2"/>
    <property type="match status" value="1"/>
</dbReference>
<dbReference type="UniPathway" id="UPA00545">
    <property type="reaction ID" value="UER00823"/>
</dbReference>
<dbReference type="AlphaFoldDB" id="A0A6I2UZF7"/>
<evidence type="ECO:0000259" key="6">
    <source>
        <dbReference type="Pfam" id="PF01095"/>
    </source>
</evidence>
<dbReference type="InterPro" id="IPR033131">
    <property type="entry name" value="Pectinesterase_Asp_AS"/>
</dbReference>
<feature type="chain" id="PRO_5039759312" description="Pectinesterase" evidence="5">
    <location>
        <begin position="26"/>
        <end position="390"/>
    </location>
</feature>
<dbReference type="InterPro" id="IPR012334">
    <property type="entry name" value="Pectin_lyas_fold"/>
</dbReference>
<reference evidence="7 8" key="1">
    <citation type="submission" date="2019-08" db="EMBL/GenBank/DDBJ databases">
        <title>In-depth cultivation of the pig gut microbiome towards novel bacterial diversity and tailored functional studies.</title>
        <authorList>
            <person name="Wylensek D."/>
            <person name="Hitch T.C.A."/>
            <person name="Clavel T."/>
        </authorList>
    </citation>
    <scope>NUCLEOTIDE SEQUENCE [LARGE SCALE GENOMIC DNA]</scope>
    <source>
        <strain evidence="8">WCA-380-WT-3B3</strain>
    </source>
</reference>
<dbReference type="PANTHER" id="PTHR31321:SF57">
    <property type="entry name" value="PECTINESTERASE 53-RELATED"/>
    <property type="match status" value="1"/>
</dbReference>
<gene>
    <name evidence="7" type="ORF">FYJ78_11730</name>
</gene>
<evidence type="ECO:0000256" key="1">
    <source>
        <dbReference type="ARBA" id="ARBA00008891"/>
    </source>
</evidence>
<comment type="similarity">
    <text evidence="1">Belongs to the pectinesterase family.</text>
</comment>
<dbReference type="InterPro" id="IPR000070">
    <property type="entry name" value="Pectinesterase_cat"/>
</dbReference>
<name>A0A6I2UZF7_9FIRM</name>
<protein>
    <recommendedName>
        <fullName evidence="5">Pectinesterase</fullName>
        <ecNumber evidence="5">3.1.1.11</ecNumber>
    </recommendedName>
</protein>
<comment type="caution">
    <text evidence="7">The sequence shown here is derived from an EMBL/GenBank/DDBJ whole genome shotgun (WGS) entry which is preliminary data.</text>
</comment>
<dbReference type="SUPFAM" id="SSF51126">
    <property type="entry name" value="Pectin lyase-like"/>
    <property type="match status" value="1"/>
</dbReference>
<organism evidence="7 8">
    <name type="scientific">Selenomonas montiformis</name>
    <dbReference type="NCBI Taxonomy" id="2652285"/>
    <lineage>
        <taxon>Bacteria</taxon>
        <taxon>Bacillati</taxon>
        <taxon>Bacillota</taxon>
        <taxon>Negativicutes</taxon>
        <taxon>Selenomonadales</taxon>
        <taxon>Selenomonadaceae</taxon>
        <taxon>Selenomonas</taxon>
    </lineage>
</organism>
<keyword evidence="3 5" id="KW-0063">Aspartyl esterase</keyword>
<dbReference type="Gene3D" id="2.160.20.10">
    <property type="entry name" value="Single-stranded right-handed beta-helix, Pectin lyase-like"/>
    <property type="match status" value="1"/>
</dbReference>
<evidence type="ECO:0000256" key="5">
    <source>
        <dbReference type="RuleBase" id="RU000589"/>
    </source>
</evidence>
<dbReference type="GO" id="GO:0030599">
    <property type="term" value="F:pectinesterase activity"/>
    <property type="evidence" value="ECO:0007669"/>
    <property type="project" value="UniProtKB-UniRule"/>
</dbReference>
<dbReference type="RefSeq" id="WP_154621585.1">
    <property type="nucleotide sequence ID" value="NZ_JBQKCJ010000002.1"/>
</dbReference>
<dbReference type="EC" id="3.1.1.11" evidence="5"/>
<comment type="catalytic activity">
    <reaction evidence="5">
        <text>[(1-&gt;4)-alpha-D-galacturonosyl methyl ester](n) + n H2O = [(1-&gt;4)-alpha-D-galacturonosyl](n) + n methanol + n H(+)</text>
        <dbReference type="Rhea" id="RHEA:22380"/>
        <dbReference type="Rhea" id="RHEA-COMP:14570"/>
        <dbReference type="Rhea" id="RHEA-COMP:14573"/>
        <dbReference type="ChEBI" id="CHEBI:15377"/>
        <dbReference type="ChEBI" id="CHEBI:15378"/>
        <dbReference type="ChEBI" id="CHEBI:17790"/>
        <dbReference type="ChEBI" id="CHEBI:140522"/>
        <dbReference type="ChEBI" id="CHEBI:140523"/>
        <dbReference type="EC" id="3.1.1.11"/>
    </reaction>
</comment>
<feature type="signal peptide" evidence="5">
    <location>
        <begin position="1"/>
        <end position="25"/>
    </location>
</feature>
<accession>A0A6I2UZF7</accession>
<evidence type="ECO:0000313" key="7">
    <source>
        <dbReference type="EMBL" id="MSV25819.1"/>
    </source>
</evidence>
<keyword evidence="8" id="KW-1185">Reference proteome</keyword>
<proteinExistence type="inferred from homology"/>
<dbReference type="GO" id="GO:0045490">
    <property type="term" value="P:pectin catabolic process"/>
    <property type="evidence" value="ECO:0007669"/>
    <property type="project" value="UniProtKB-UniRule"/>
</dbReference>
<evidence type="ECO:0000313" key="8">
    <source>
        <dbReference type="Proteomes" id="UP000430222"/>
    </source>
</evidence>
<dbReference type="InterPro" id="IPR011050">
    <property type="entry name" value="Pectin_lyase_fold/virulence"/>
</dbReference>
<evidence type="ECO:0000256" key="4">
    <source>
        <dbReference type="PROSITE-ProRule" id="PRU10040"/>
    </source>
</evidence>
<comment type="pathway">
    <text evidence="5">Glycan metabolism; pectin degradation; 2-dehydro-3-deoxy-D-gluconate from pectin: step 1/5.</text>
</comment>
<feature type="domain" description="Pectinesterase catalytic" evidence="6">
    <location>
        <begin position="77"/>
        <end position="380"/>
    </location>
</feature>
<evidence type="ECO:0000256" key="2">
    <source>
        <dbReference type="ARBA" id="ARBA00022801"/>
    </source>
</evidence>
<keyword evidence="2 5" id="KW-0378">Hydrolase</keyword>
<sequence length="390" mass="42825">MNPKKFWRRSQLAALLLTLTVPLPAALPPVVSAAVQTNAAAQQPAAMQKVIIQGEQELPVQAIVDQSAGSVRQNAAGQWVCPTIKQALAQIKKMKLDSAAVLLKPGIYREKLTIKQPNLTLAGMTSPEYTMIVFDDAEGTPVRPEDAASGRKLYGLSGSPTFKIHEDAVNFQAVNLTFSNDFVPEDYPEMKNRQALAIKNSSDGSSFWNCRFLGRQDTLYADAGRQYYKNCYIEGDVDFIFGAGTAVFEDCEIHSVNREGDVKGFVTAPSTPAGKPGFLFNRCHLTCGFDDGVAYLGRPWHPSSAQSPVSSAVTFRNCLIEDFIAEDGWSPMANKGGISEPKDNRMFEYQNTGDGARITKPRRQLSEAQAKDYTTKAFFSGWVPETVFVR</sequence>
<dbReference type="Proteomes" id="UP000430222">
    <property type="component" value="Unassembled WGS sequence"/>
</dbReference>
<dbReference type="EMBL" id="VUNL01000016">
    <property type="protein sequence ID" value="MSV25819.1"/>
    <property type="molecule type" value="Genomic_DNA"/>
</dbReference>
<dbReference type="GO" id="GO:0009279">
    <property type="term" value="C:cell outer membrane"/>
    <property type="evidence" value="ECO:0007669"/>
    <property type="project" value="TreeGrafter"/>
</dbReference>
<evidence type="ECO:0000256" key="3">
    <source>
        <dbReference type="ARBA" id="ARBA00023085"/>
    </source>
</evidence>
<dbReference type="Pfam" id="PF01095">
    <property type="entry name" value="Pectinesterase"/>
    <property type="match status" value="1"/>
</dbReference>